<name>A0A3R7LS11_PENVA</name>
<dbReference type="Proteomes" id="UP000283509">
    <property type="component" value="Unassembled WGS sequence"/>
</dbReference>
<reference evidence="1 2" key="2">
    <citation type="submission" date="2019-01" db="EMBL/GenBank/DDBJ databases">
        <title>The decoding of complex shrimp genome reveals the adaptation for benthos swimmer, frequently molting mechanism and breeding impact on genome.</title>
        <authorList>
            <person name="Sun Y."/>
            <person name="Gao Y."/>
            <person name="Yu Y."/>
        </authorList>
    </citation>
    <scope>NUCLEOTIDE SEQUENCE [LARGE SCALE GENOMIC DNA]</scope>
    <source>
        <tissue evidence="1">Muscle</tissue>
    </source>
</reference>
<protein>
    <submittedName>
        <fullName evidence="1">Uncharacterized protein</fullName>
    </submittedName>
</protein>
<organism evidence="1 2">
    <name type="scientific">Penaeus vannamei</name>
    <name type="common">Whiteleg shrimp</name>
    <name type="synonym">Litopenaeus vannamei</name>
    <dbReference type="NCBI Taxonomy" id="6689"/>
    <lineage>
        <taxon>Eukaryota</taxon>
        <taxon>Metazoa</taxon>
        <taxon>Ecdysozoa</taxon>
        <taxon>Arthropoda</taxon>
        <taxon>Crustacea</taxon>
        <taxon>Multicrustacea</taxon>
        <taxon>Malacostraca</taxon>
        <taxon>Eumalacostraca</taxon>
        <taxon>Eucarida</taxon>
        <taxon>Decapoda</taxon>
        <taxon>Dendrobranchiata</taxon>
        <taxon>Penaeoidea</taxon>
        <taxon>Penaeidae</taxon>
        <taxon>Penaeus</taxon>
    </lineage>
</organism>
<comment type="caution">
    <text evidence="1">The sequence shown here is derived from an EMBL/GenBank/DDBJ whole genome shotgun (WGS) entry which is preliminary data.</text>
</comment>
<reference evidence="1 2" key="1">
    <citation type="submission" date="2018-04" db="EMBL/GenBank/DDBJ databases">
        <authorList>
            <person name="Zhang X."/>
            <person name="Yuan J."/>
            <person name="Li F."/>
            <person name="Xiang J."/>
        </authorList>
    </citation>
    <scope>NUCLEOTIDE SEQUENCE [LARGE SCALE GENOMIC DNA]</scope>
    <source>
        <tissue evidence="1">Muscle</tissue>
    </source>
</reference>
<evidence type="ECO:0000313" key="2">
    <source>
        <dbReference type="Proteomes" id="UP000283509"/>
    </source>
</evidence>
<gene>
    <name evidence="1" type="ORF">C7M84_020815</name>
</gene>
<dbReference type="AlphaFoldDB" id="A0A3R7LS11"/>
<sequence>SFPFLSLPLPPFFPTVFVPPPPSTFNNTFSPLSQFLLSLSPHFLPLTTPLSHYTHFSPLWQFSSSPLATFSLFSIFPHLSTLFNFASSSLTSLALSPSFNSPPLLLSTFSALPTPLASPLFPSSNSFLFLLFLFLPLSFSFFHFSSQSAPSSPVALIHFLPLPTHFLSHSFCLTIPSLISRSRTLFSLSFPQLASSSPSLPFLPISNSFPLNRFSPLFSLPTFVLPLPRSPHCLPLHNASSSPPYHTNFLSLPLVNSSSSSLTHFALFLPAFHSFFGIFLPTPASSPLSALPPSSNSFLSRHLRAFSPLFNLLTSPLLPPIITLLSTPSPPPTLTLSHELVHIHSSQLLPRPRLSSHLSTHLPLHAFIHFPSLFQLPSSPSFSSLFCPLSHSSLSASSQLSPLPTLPPLPLPLSALPIFPHLSLHTFCLLFNSLSLPIAIFLRTFQSPHLSSARATTCLPLPTIPSSPLLPLYNSLALSAFATFSALPNSRPFPLPLTPLSSLPSISFPAAPLCLTLSKALSTRTTPLSLSGTFLRLFHTPSLCPLCTTFIFLSTRVPLSHHFALPSLCTPSLLSSLYPLSRLYQLLP</sequence>
<proteinExistence type="predicted"/>
<evidence type="ECO:0000313" key="1">
    <source>
        <dbReference type="EMBL" id="ROT61411.1"/>
    </source>
</evidence>
<feature type="non-terminal residue" evidence="1">
    <location>
        <position position="1"/>
    </location>
</feature>
<accession>A0A3R7LS11</accession>
<dbReference type="EMBL" id="QCYY01004191">
    <property type="protein sequence ID" value="ROT61411.1"/>
    <property type="molecule type" value="Genomic_DNA"/>
</dbReference>
<keyword evidence="2" id="KW-1185">Reference proteome</keyword>